<organism evidence="3 4">
    <name type="scientific">Xanthoceras sorbifolium</name>
    <dbReference type="NCBI Taxonomy" id="99658"/>
    <lineage>
        <taxon>Eukaryota</taxon>
        <taxon>Viridiplantae</taxon>
        <taxon>Streptophyta</taxon>
        <taxon>Embryophyta</taxon>
        <taxon>Tracheophyta</taxon>
        <taxon>Spermatophyta</taxon>
        <taxon>Magnoliopsida</taxon>
        <taxon>eudicotyledons</taxon>
        <taxon>Gunneridae</taxon>
        <taxon>Pentapetalae</taxon>
        <taxon>rosids</taxon>
        <taxon>malvids</taxon>
        <taxon>Sapindales</taxon>
        <taxon>Sapindaceae</taxon>
        <taxon>Xanthoceroideae</taxon>
        <taxon>Xanthoceras</taxon>
    </lineage>
</organism>
<dbReference type="Pfam" id="PF14372">
    <property type="entry name" value="hAT-like_RNase-H"/>
    <property type="match status" value="1"/>
</dbReference>
<gene>
    <name evidence="3" type="ORF">JRO89_XS13G0245600</name>
</gene>
<dbReference type="Proteomes" id="UP000827721">
    <property type="component" value="Unassembled WGS sequence"/>
</dbReference>
<feature type="region of interest" description="Disordered" evidence="1">
    <location>
        <begin position="94"/>
        <end position="117"/>
    </location>
</feature>
<evidence type="ECO:0000259" key="2">
    <source>
        <dbReference type="Pfam" id="PF14372"/>
    </source>
</evidence>
<dbReference type="EMBL" id="JAFEMO010000013">
    <property type="protein sequence ID" value="KAH7550673.1"/>
    <property type="molecule type" value="Genomic_DNA"/>
</dbReference>
<dbReference type="InterPro" id="IPR025525">
    <property type="entry name" value="hAT-like_transposase_RNase-H"/>
</dbReference>
<evidence type="ECO:0000256" key="1">
    <source>
        <dbReference type="SAM" id="MobiDB-lite"/>
    </source>
</evidence>
<dbReference type="PANTHER" id="PTHR23272:SF179">
    <property type="entry name" value="ZINC FINGER BED DOMAIN-CONTAINING PROTEIN RICESLEEPER 2-LIKE ISOFORM X1"/>
    <property type="match status" value="1"/>
</dbReference>
<protein>
    <recommendedName>
        <fullName evidence="2">hAT-like transposase RNase-H fold domain-containing protein</fullName>
    </recommendedName>
</protein>
<accession>A0ABQ8H9T5</accession>
<evidence type="ECO:0000313" key="4">
    <source>
        <dbReference type="Proteomes" id="UP000827721"/>
    </source>
</evidence>
<name>A0ABQ8H9T5_9ROSI</name>
<sequence>MAENMIRKHEHYWGVLHGVVVVATILDPRYKLKLIGFYFDSLFGKPESEFHIKRAFNLCRDLVDEYTLKFKVSEGSSSYGKSSSSSRLAKSICRSKKQAKRMSSDNDYVKETDTTFM</sequence>
<keyword evidence="4" id="KW-1185">Reference proteome</keyword>
<feature type="domain" description="hAT-like transposase RNase-H fold" evidence="2">
    <location>
        <begin position="1"/>
        <end position="66"/>
    </location>
</feature>
<reference evidence="3 4" key="1">
    <citation type="submission" date="2021-02" db="EMBL/GenBank/DDBJ databases">
        <title>Plant Genome Project.</title>
        <authorList>
            <person name="Zhang R.-G."/>
        </authorList>
    </citation>
    <scope>NUCLEOTIDE SEQUENCE [LARGE SCALE GENOMIC DNA]</scope>
    <source>
        <tissue evidence="3">Leaves</tissue>
    </source>
</reference>
<evidence type="ECO:0000313" key="3">
    <source>
        <dbReference type="EMBL" id="KAH7550673.1"/>
    </source>
</evidence>
<comment type="caution">
    <text evidence="3">The sequence shown here is derived from an EMBL/GenBank/DDBJ whole genome shotgun (WGS) entry which is preliminary data.</text>
</comment>
<dbReference type="PANTHER" id="PTHR23272">
    <property type="entry name" value="BED FINGER-RELATED"/>
    <property type="match status" value="1"/>
</dbReference>
<proteinExistence type="predicted"/>
<feature type="compositionally biased region" description="Basic and acidic residues" evidence="1">
    <location>
        <begin position="102"/>
        <end position="117"/>
    </location>
</feature>